<feature type="region of interest" description="Disordered" evidence="1">
    <location>
        <begin position="134"/>
        <end position="157"/>
    </location>
</feature>
<proteinExistence type="predicted"/>
<feature type="compositionally biased region" description="Basic and acidic residues" evidence="1">
    <location>
        <begin position="1"/>
        <end position="12"/>
    </location>
</feature>
<keyword evidence="3" id="KW-1185">Reference proteome</keyword>
<reference evidence="2" key="1">
    <citation type="submission" date="2017-07" db="EMBL/GenBank/DDBJ databases">
        <title>Taro Niue Genome Assembly and Annotation.</title>
        <authorList>
            <person name="Atibalentja N."/>
            <person name="Keating K."/>
            <person name="Fields C.J."/>
        </authorList>
    </citation>
    <scope>NUCLEOTIDE SEQUENCE</scope>
    <source>
        <strain evidence="2">Niue_2</strain>
        <tissue evidence="2">Leaf</tissue>
    </source>
</reference>
<sequence length="157" mass="17685">MHAQHAELDRVRRAQAGASSSRAAESSQSDLEDRLADVVRRAEEAEFELTKRVSTNTFCKGGVDTPHNGVDTIPHTPRQKAEEMLRLCRHESKSRSTQDEIWSTLDLVPRTVCLQNGTGGRRRMRSGRHWTSFPEQFGTGGRHHHQGRSTHYGKIAT</sequence>
<evidence type="ECO:0000313" key="3">
    <source>
        <dbReference type="Proteomes" id="UP000652761"/>
    </source>
</evidence>
<feature type="compositionally biased region" description="Low complexity" evidence="1">
    <location>
        <begin position="14"/>
        <end position="29"/>
    </location>
</feature>
<dbReference type="EMBL" id="NMUH01008323">
    <property type="protein sequence ID" value="MQM18612.1"/>
    <property type="molecule type" value="Genomic_DNA"/>
</dbReference>
<dbReference type="AlphaFoldDB" id="A0A843XH92"/>
<protein>
    <submittedName>
        <fullName evidence="2">Uncharacterized protein</fullName>
    </submittedName>
</protein>
<organism evidence="2 3">
    <name type="scientific">Colocasia esculenta</name>
    <name type="common">Wild taro</name>
    <name type="synonym">Arum esculentum</name>
    <dbReference type="NCBI Taxonomy" id="4460"/>
    <lineage>
        <taxon>Eukaryota</taxon>
        <taxon>Viridiplantae</taxon>
        <taxon>Streptophyta</taxon>
        <taxon>Embryophyta</taxon>
        <taxon>Tracheophyta</taxon>
        <taxon>Spermatophyta</taxon>
        <taxon>Magnoliopsida</taxon>
        <taxon>Liliopsida</taxon>
        <taxon>Araceae</taxon>
        <taxon>Aroideae</taxon>
        <taxon>Colocasieae</taxon>
        <taxon>Colocasia</taxon>
    </lineage>
</organism>
<accession>A0A843XH92</accession>
<evidence type="ECO:0000313" key="2">
    <source>
        <dbReference type="EMBL" id="MQM18612.1"/>
    </source>
</evidence>
<feature type="region of interest" description="Disordered" evidence="1">
    <location>
        <begin position="57"/>
        <end position="78"/>
    </location>
</feature>
<comment type="caution">
    <text evidence="2">The sequence shown here is derived from an EMBL/GenBank/DDBJ whole genome shotgun (WGS) entry which is preliminary data.</text>
</comment>
<name>A0A843XH92_COLES</name>
<gene>
    <name evidence="2" type="ORF">Taro_051607</name>
</gene>
<evidence type="ECO:0000256" key="1">
    <source>
        <dbReference type="SAM" id="MobiDB-lite"/>
    </source>
</evidence>
<feature type="region of interest" description="Disordered" evidence="1">
    <location>
        <begin position="1"/>
        <end position="35"/>
    </location>
</feature>
<dbReference type="Proteomes" id="UP000652761">
    <property type="component" value="Unassembled WGS sequence"/>
</dbReference>